<keyword evidence="8" id="KW-0350">Heme biosynthesis</keyword>
<keyword evidence="4" id="KW-0479">Metal-binding</keyword>
<evidence type="ECO:0000256" key="2">
    <source>
        <dbReference type="ARBA" id="ARBA00022475"/>
    </source>
</evidence>
<name>A0A9D2J2L5_9MICO</name>
<feature type="transmembrane region" description="Helical" evidence="12">
    <location>
        <begin position="181"/>
        <end position="199"/>
    </location>
</feature>
<comment type="caution">
    <text evidence="13">The sequence shown here is derived from an EMBL/GenBank/DDBJ whole genome shotgun (WGS) entry which is preliminary data.</text>
</comment>
<feature type="transmembrane region" description="Helical" evidence="12">
    <location>
        <begin position="261"/>
        <end position="279"/>
    </location>
</feature>
<reference evidence="13" key="1">
    <citation type="journal article" date="2021" name="PeerJ">
        <title>Extensive microbial diversity within the chicken gut microbiome revealed by metagenomics and culture.</title>
        <authorList>
            <person name="Gilroy R."/>
            <person name="Ravi A."/>
            <person name="Getino M."/>
            <person name="Pursley I."/>
            <person name="Horton D.L."/>
            <person name="Alikhan N.F."/>
            <person name="Baker D."/>
            <person name="Gharbi K."/>
            <person name="Hall N."/>
            <person name="Watson M."/>
            <person name="Adriaenssens E.M."/>
            <person name="Foster-Nyarko E."/>
            <person name="Jarju S."/>
            <person name="Secka A."/>
            <person name="Antonio M."/>
            <person name="Oren A."/>
            <person name="Chaudhuri R.R."/>
            <person name="La Ragione R."/>
            <person name="Hildebrand F."/>
            <person name="Pallen M.J."/>
        </authorList>
    </citation>
    <scope>NUCLEOTIDE SEQUENCE</scope>
    <source>
        <strain evidence="13">ChiGjej4B4-7305</strain>
    </source>
</reference>
<dbReference type="GO" id="GO:0046872">
    <property type="term" value="F:metal ion binding"/>
    <property type="evidence" value="ECO:0007669"/>
    <property type="project" value="UniProtKB-KW"/>
</dbReference>
<protein>
    <submittedName>
        <fullName evidence="13">COX15/CtaA family protein</fullName>
    </submittedName>
</protein>
<keyword evidence="7" id="KW-0408">Iron</keyword>
<evidence type="ECO:0000313" key="14">
    <source>
        <dbReference type="Proteomes" id="UP000824037"/>
    </source>
</evidence>
<gene>
    <name evidence="13" type="ORF">H9815_02665</name>
</gene>
<evidence type="ECO:0000256" key="8">
    <source>
        <dbReference type="ARBA" id="ARBA00023133"/>
    </source>
</evidence>
<dbReference type="Proteomes" id="UP000824037">
    <property type="component" value="Unassembled WGS sequence"/>
</dbReference>
<evidence type="ECO:0000256" key="11">
    <source>
        <dbReference type="ARBA" id="ARBA00023444"/>
    </source>
</evidence>
<dbReference type="Pfam" id="PF02628">
    <property type="entry name" value="COX15-CtaA"/>
    <property type="match status" value="1"/>
</dbReference>
<evidence type="ECO:0000256" key="3">
    <source>
        <dbReference type="ARBA" id="ARBA00022692"/>
    </source>
</evidence>
<feature type="transmembrane region" description="Helical" evidence="12">
    <location>
        <begin position="110"/>
        <end position="134"/>
    </location>
</feature>
<feature type="transmembrane region" description="Helical" evidence="12">
    <location>
        <begin position="140"/>
        <end position="160"/>
    </location>
</feature>
<keyword evidence="5 12" id="KW-1133">Transmembrane helix</keyword>
<evidence type="ECO:0000256" key="10">
    <source>
        <dbReference type="ARBA" id="ARBA00023157"/>
    </source>
</evidence>
<feature type="transmembrane region" description="Helical" evidence="12">
    <location>
        <begin position="78"/>
        <end position="98"/>
    </location>
</feature>
<dbReference type="AlphaFoldDB" id="A0A9D2J2L5"/>
<evidence type="ECO:0000256" key="7">
    <source>
        <dbReference type="ARBA" id="ARBA00023004"/>
    </source>
</evidence>
<dbReference type="InterPro" id="IPR003780">
    <property type="entry name" value="COX15/CtaA_fam"/>
</dbReference>
<feature type="transmembrane region" description="Helical" evidence="12">
    <location>
        <begin position="285"/>
        <end position="306"/>
    </location>
</feature>
<evidence type="ECO:0000313" key="13">
    <source>
        <dbReference type="EMBL" id="HIZ34655.1"/>
    </source>
</evidence>
<keyword evidence="3 12" id="KW-0812">Transmembrane</keyword>
<proteinExistence type="predicted"/>
<feature type="transmembrane region" description="Helical" evidence="12">
    <location>
        <begin position="219"/>
        <end position="241"/>
    </location>
</feature>
<feature type="transmembrane region" description="Helical" evidence="12">
    <location>
        <begin position="21"/>
        <end position="42"/>
    </location>
</feature>
<organism evidence="13 14">
    <name type="scientific">Candidatus Ruania gallistercoris</name>
    <dbReference type="NCBI Taxonomy" id="2838746"/>
    <lineage>
        <taxon>Bacteria</taxon>
        <taxon>Bacillati</taxon>
        <taxon>Actinomycetota</taxon>
        <taxon>Actinomycetes</taxon>
        <taxon>Micrococcales</taxon>
        <taxon>Ruaniaceae</taxon>
        <taxon>Ruania</taxon>
    </lineage>
</organism>
<dbReference type="EMBL" id="DXBY01000049">
    <property type="protein sequence ID" value="HIZ34655.1"/>
    <property type="molecule type" value="Genomic_DNA"/>
</dbReference>
<dbReference type="GO" id="GO:0016491">
    <property type="term" value="F:oxidoreductase activity"/>
    <property type="evidence" value="ECO:0007669"/>
    <property type="project" value="UniProtKB-KW"/>
</dbReference>
<evidence type="ECO:0000256" key="5">
    <source>
        <dbReference type="ARBA" id="ARBA00022989"/>
    </source>
</evidence>
<keyword evidence="2" id="KW-1003">Cell membrane</keyword>
<evidence type="ECO:0000256" key="6">
    <source>
        <dbReference type="ARBA" id="ARBA00023002"/>
    </source>
</evidence>
<dbReference type="PANTHER" id="PTHR35457">
    <property type="entry name" value="HEME A SYNTHASE"/>
    <property type="match status" value="1"/>
</dbReference>
<dbReference type="GO" id="GO:0016020">
    <property type="term" value="C:membrane"/>
    <property type="evidence" value="ECO:0007669"/>
    <property type="project" value="UniProtKB-SubCell"/>
</dbReference>
<comment type="subcellular location">
    <subcellularLocation>
        <location evidence="1">Membrane</location>
        <topology evidence="1">Multi-pass membrane protein</topology>
    </subcellularLocation>
</comment>
<evidence type="ECO:0000256" key="9">
    <source>
        <dbReference type="ARBA" id="ARBA00023136"/>
    </source>
</evidence>
<keyword evidence="9 12" id="KW-0472">Membrane</keyword>
<accession>A0A9D2J2L5</accession>
<dbReference type="InterPro" id="IPR050450">
    <property type="entry name" value="COX15/CtaA_HemeA_synthase"/>
</dbReference>
<evidence type="ECO:0000256" key="1">
    <source>
        <dbReference type="ARBA" id="ARBA00004141"/>
    </source>
</evidence>
<dbReference type="PANTHER" id="PTHR35457:SF1">
    <property type="entry name" value="HEME A SYNTHASE"/>
    <property type="match status" value="1"/>
</dbReference>
<keyword evidence="10" id="KW-1015">Disulfide bond</keyword>
<reference evidence="13" key="2">
    <citation type="submission" date="2021-04" db="EMBL/GenBank/DDBJ databases">
        <authorList>
            <person name="Gilroy R."/>
        </authorList>
    </citation>
    <scope>NUCLEOTIDE SEQUENCE</scope>
    <source>
        <strain evidence="13">ChiGjej4B4-7305</strain>
    </source>
</reference>
<sequence length="328" mass="34479">MSGYPGRVSALTYSTLTGRLIVANLVVQIVIIATGGAVRLTGSGLGCSSWPNCEPGEFSPQFHAASSIHPYVEWGNRLMGAVVVIVALAVAVLVFFAARRGVRPPPSGRLLWLATVPLLLSLVQAVLGGLTVVLHLHPAVVGSHFLFSAALVWISTWLVIEWYRPGPGRPAVSPRLRTVGWALAAVAAVVVVFGMLVTGSGPHSGDDEVGYRFALDPVLIARVHAGAVWVFVAVLVLFLLLTFRPADDGAGQRRVVRRRGVVLLGVTLAQGAIGYVQYFTGLPELLVGIHMIGAALLLVATAWTVAGMSERASRAELTTGADAVPAAH</sequence>
<evidence type="ECO:0000256" key="12">
    <source>
        <dbReference type="SAM" id="Phobius"/>
    </source>
</evidence>
<keyword evidence="6" id="KW-0560">Oxidoreductase</keyword>
<evidence type="ECO:0000256" key="4">
    <source>
        <dbReference type="ARBA" id="ARBA00022723"/>
    </source>
</evidence>
<comment type="pathway">
    <text evidence="11">Porphyrin-containing compound metabolism.</text>
</comment>
<dbReference type="GO" id="GO:0006784">
    <property type="term" value="P:heme A biosynthetic process"/>
    <property type="evidence" value="ECO:0007669"/>
    <property type="project" value="InterPro"/>
</dbReference>